<dbReference type="RefSeq" id="WP_399646757.1">
    <property type="nucleotide sequence ID" value="NZ_JBITYG010000002.1"/>
</dbReference>
<comment type="caution">
    <text evidence="1">The sequence shown here is derived from an EMBL/GenBank/DDBJ whole genome shotgun (WGS) entry which is preliminary data.</text>
</comment>
<dbReference type="InterPro" id="IPR017853">
    <property type="entry name" value="GH"/>
</dbReference>
<sequence>MGALLTTFLAVPTPSSAVAPSDVVASDWIGFGYNQTPQPPNGTTWTAADWNLMVSRTDYIKPGVVRVMFNLPWFWTSTGGYDFTNDAFLNAEKVIRHYVDEGIPVVSGLFGVDPLNYTDPGTATIEATLVKRLQVDGAAPKYWVGLNEPNVSTGPKSYSYPDWVTATTNLTTAFTTAGVSTSKTVISGADTAEAGISSYSGDLGHQTAKSCNSSCDSALVWKPAALKSFTTQVYAASATDTAVTFQTSSDGTTWKSLPVAAPTPVATVTGQNSGGMWQYTYTASGIANATYLRLSVASSNLDHTVGGMAITGAGSTLNDPLNDLTQTQTTLNSGSWTNTDSWWLRSAQSGLLGASEAHFYDQELYGAAPAYVEPVMTRAVAQLRAATPDGTPVLLGETGMKAAQNADGSKNYDFALDTTQPLRMADLAVQEARAGVDGAAAWCLDGYAAQTYCGMWGRGTEDPHTVSAHSTAFRPWFYTWSLLSRYLPTGSTIHAPAEPTGVRVLAARLPTGAWTFVLVNRTADTQTVSLNEPTGTVTLDKYLYTSTSAPTVDADGFPTKVRTLTADFTGGHNVTVPGNSVIVFTNGS</sequence>
<evidence type="ECO:0000313" key="2">
    <source>
        <dbReference type="Proteomes" id="UP001614394"/>
    </source>
</evidence>
<reference evidence="1 2" key="1">
    <citation type="submission" date="2024-10" db="EMBL/GenBank/DDBJ databases">
        <title>The Natural Products Discovery Center: Release of the First 8490 Sequenced Strains for Exploring Actinobacteria Biosynthetic Diversity.</title>
        <authorList>
            <person name="Kalkreuter E."/>
            <person name="Kautsar S.A."/>
            <person name="Yang D."/>
            <person name="Bader C.D."/>
            <person name="Teijaro C.N."/>
            <person name="Fluegel L."/>
            <person name="Davis C.M."/>
            <person name="Simpson J.R."/>
            <person name="Lauterbach L."/>
            <person name="Steele A.D."/>
            <person name="Gui C."/>
            <person name="Meng S."/>
            <person name="Li G."/>
            <person name="Viehrig K."/>
            <person name="Ye F."/>
            <person name="Su P."/>
            <person name="Kiefer A.F."/>
            <person name="Nichols A."/>
            <person name="Cepeda A.J."/>
            <person name="Yan W."/>
            <person name="Fan B."/>
            <person name="Jiang Y."/>
            <person name="Adhikari A."/>
            <person name="Zheng C.-J."/>
            <person name="Schuster L."/>
            <person name="Cowan T.M."/>
            <person name="Smanski M.J."/>
            <person name="Chevrette M.G."/>
            <person name="De Carvalho L.P.S."/>
            <person name="Shen B."/>
        </authorList>
    </citation>
    <scope>NUCLEOTIDE SEQUENCE [LARGE SCALE GENOMIC DNA]</scope>
    <source>
        <strain evidence="1 2">NPDC053399</strain>
    </source>
</reference>
<proteinExistence type="predicted"/>
<gene>
    <name evidence="1" type="ORF">ACIGXA_10450</name>
</gene>
<accession>A0ABW8C3C9</accession>
<dbReference type="Proteomes" id="UP001614394">
    <property type="component" value="Unassembled WGS sequence"/>
</dbReference>
<organism evidence="1 2">
    <name type="scientific">Streptomyces fildesensis</name>
    <dbReference type="NCBI Taxonomy" id="375757"/>
    <lineage>
        <taxon>Bacteria</taxon>
        <taxon>Bacillati</taxon>
        <taxon>Actinomycetota</taxon>
        <taxon>Actinomycetes</taxon>
        <taxon>Kitasatosporales</taxon>
        <taxon>Streptomycetaceae</taxon>
        <taxon>Streptomyces</taxon>
    </lineage>
</organism>
<name>A0ABW8C3C9_9ACTN</name>
<keyword evidence="2" id="KW-1185">Reference proteome</keyword>
<dbReference type="EMBL" id="JBITYG010000002">
    <property type="protein sequence ID" value="MFI9100939.1"/>
    <property type="molecule type" value="Genomic_DNA"/>
</dbReference>
<evidence type="ECO:0000313" key="1">
    <source>
        <dbReference type="EMBL" id="MFI9100939.1"/>
    </source>
</evidence>
<dbReference type="SUPFAM" id="SSF51445">
    <property type="entry name" value="(Trans)glycosidases"/>
    <property type="match status" value="1"/>
</dbReference>
<protein>
    <submittedName>
        <fullName evidence="1">Uncharacterized protein</fullName>
    </submittedName>
</protein>